<dbReference type="RefSeq" id="WP_017746358.1">
    <property type="nucleotide sequence ID" value="NZ_KQ976354.1"/>
</dbReference>
<dbReference type="Proteomes" id="UP000076925">
    <property type="component" value="Unassembled WGS sequence"/>
</dbReference>
<organism evidence="1 2">
    <name type="scientific">Scytonema hofmannii PCC 7110</name>
    <dbReference type="NCBI Taxonomy" id="128403"/>
    <lineage>
        <taxon>Bacteria</taxon>
        <taxon>Bacillati</taxon>
        <taxon>Cyanobacteriota</taxon>
        <taxon>Cyanophyceae</taxon>
        <taxon>Nostocales</taxon>
        <taxon>Scytonemataceae</taxon>
        <taxon>Scytonema</taxon>
    </lineage>
</organism>
<reference evidence="1 2" key="1">
    <citation type="journal article" date="2013" name="Genome Biol. Evol.">
        <title>Genomes of Stigonematalean cyanobacteria (subsection V) and the evolution of oxygenic photosynthesis from prokaryotes to plastids.</title>
        <authorList>
            <person name="Dagan T."/>
            <person name="Roettger M."/>
            <person name="Stucken K."/>
            <person name="Landan G."/>
            <person name="Koch R."/>
            <person name="Major P."/>
            <person name="Gould S.B."/>
            <person name="Goremykin V.V."/>
            <person name="Rippka R."/>
            <person name="Tandeau de Marsac N."/>
            <person name="Gugger M."/>
            <person name="Lockhart P.J."/>
            <person name="Allen J.F."/>
            <person name="Brune I."/>
            <person name="Maus I."/>
            <person name="Puhler A."/>
            <person name="Martin W.F."/>
        </authorList>
    </citation>
    <scope>NUCLEOTIDE SEQUENCE [LARGE SCALE GENOMIC DNA]</scope>
    <source>
        <strain evidence="1 2">PCC 7110</strain>
    </source>
</reference>
<dbReference type="AlphaFoldDB" id="A0A139XBE8"/>
<proteinExistence type="predicted"/>
<dbReference type="EMBL" id="ANNX02000020">
    <property type="protein sequence ID" value="KYC41942.1"/>
    <property type="molecule type" value="Genomic_DNA"/>
</dbReference>
<evidence type="ECO:0008006" key="3">
    <source>
        <dbReference type="Google" id="ProtNLM"/>
    </source>
</evidence>
<evidence type="ECO:0000313" key="2">
    <source>
        <dbReference type="Proteomes" id="UP000076925"/>
    </source>
</evidence>
<protein>
    <recommendedName>
        <fullName evidence="3">SWIM zinc finger domain-containing protein</fullName>
    </recommendedName>
</protein>
<name>A0A139XBE8_9CYAN</name>
<sequence>MEQHSSLEKLLDCLDHVQTQRLVQELVAKHPELMAEIKHHVSLMTHPVVNKTPSELKRHITTVDPKPYRQQVRQILRDAARYMEDGYEEDPISEELYSVVQSAVDLCERGDSNNALVILEAITSTCVDNWIDVEEYGAENEEIVSVLNDAWCEAILTTELIPEEKVDIQVNLETWQNEWDADFELALEALRQGWNDPLLIEVLQGKITANGVWEGEPPDCADDLALIRLKILEREERYEEYLYLAQAEGQTERYLTMLGRLGRIEEAMDAAQTQMSSMEEAFALAKTLKEQESLQQALHIAQEGLKLPGNCQYDLGIWTSDLAEGLRDKQVALFARKSAFQAIPTFADYRIMEDLAGEKWEGVKTELLQILDTHKRWGLEKAKVDIFLYEGLIDDAIATVSERNMYDLELVHRVMQAATTHNPQWVITNACRYAESIMDAGKAEHYDAAVAWLKKARIAYLESGRQVEWLAYKAHLMEIHARKRKLMGLFQQLV</sequence>
<keyword evidence="2" id="KW-1185">Reference proteome</keyword>
<accession>A0A139XBE8</accession>
<comment type="caution">
    <text evidence="1">The sequence shown here is derived from an EMBL/GenBank/DDBJ whole genome shotgun (WGS) entry which is preliminary data.</text>
</comment>
<gene>
    <name evidence="1" type="ORF">WA1_18165</name>
</gene>
<evidence type="ECO:0000313" key="1">
    <source>
        <dbReference type="EMBL" id="KYC41942.1"/>
    </source>
</evidence>